<feature type="compositionally biased region" description="Basic and acidic residues" evidence="1">
    <location>
        <begin position="54"/>
        <end position="65"/>
    </location>
</feature>
<dbReference type="AlphaFoldDB" id="A0AAV4D4J5"/>
<evidence type="ECO:0000313" key="2">
    <source>
        <dbReference type="EMBL" id="GFO39021.1"/>
    </source>
</evidence>
<name>A0AAV4D4J5_9GAST</name>
<comment type="caution">
    <text evidence="2">The sequence shown here is derived from an EMBL/GenBank/DDBJ whole genome shotgun (WGS) entry which is preliminary data.</text>
</comment>
<organism evidence="2 3">
    <name type="scientific">Plakobranchus ocellatus</name>
    <dbReference type="NCBI Taxonomy" id="259542"/>
    <lineage>
        <taxon>Eukaryota</taxon>
        <taxon>Metazoa</taxon>
        <taxon>Spiralia</taxon>
        <taxon>Lophotrochozoa</taxon>
        <taxon>Mollusca</taxon>
        <taxon>Gastropoda</taxon>
        <taxon>Heterobranchia</taxon>
        <taxon>Euthyneura</taxon>
        <taxon>Panpulmonata</taxon>
        <taxon>Sacoglossa</taxon>
        <taxon>Placobranchoidea</taxon>
        <taxon>Plakobranchidae</taxon>
        <taxon>Plakobranchus</taxon>
    </lineage>
</organism>
<proteinExistence type="predicted"/>
<feature type="compositionally biased region" description="Acidic residues" evidence="1">
    <location>
        <begin position="10"/>
        <end position="26"/>
    </location>
</feature>
<keyword evidence="3" id="KW-1185">Reference proteome</keyword>
<gene>
    <name evidence="2" type="ORF">PoB_006552600</name>
</gene>
<dbReference type="EMBL" id="BLXT01007370">
    <property type="protein sequence ID" value="GFO39021.1"/>
    <property type="molecule type" value="Genomic_DNA"/>
</dbReference>
<sequence length="127" mass="14440">MFRRNQQPIDIEDTSSENSDENEDDQEKNKLDSQSAGDKAENTQRPALADGEQDSNRESYEHEDTADTKKLLFPFLKDHGLESMSICRYFKLTLGASMSREGHESHTKTIQVIVATLSTKREISCEI</sequence>
<protein>
    <submittedName>
        <fullName evidence="2">Uncharacterized protein</fullName>
    </submittedName>
</protein>
<evidence type="ECO:0000313" key="3">
    <source>
        <dbReference type="Proteomes" id="UP000735302"/>
    </source>
</evidence>
<accession>A0AAV4D4J5</accession>
<evidence type="ECO:0000256" key="1">
    <source>
        <dbReference type="SAM" id="MobiDB-lite"/>
    </source>
</evidence>
<dbReference type="Proteomes" id="UP000735302">
    <property type="component" value="Unassembled WGS sequence"/>
</dbReference>
<reference evidence="2 3" key="1">
    <citation type="journal article" date="2021" name="Elife">
        <title>Chloroplast acquisition without the gene transfer in kleptoplastic sea slugs, Plakobranchus ocellatus.</title>
        <authorList>
            <person name="Maeda T."/>
            <person name="Takahashi S."/>
            <person name="Yoshida T."/>
            <person name="Shimamura S."/>
            <person name="Takaki Y."/>
            <person name="Nagai Y."/>
            <person name="Toyoda A."/>
            <person name="Suzuki Y."/>
            <person name="Arimoto A."/>
            <person name="Ishii H."/>
            <person name="Satoh N."/>
            <person name="Nishiyama T."/>
            <person name="Hasebe M."/>
            <person name="Maruyama T."/>
            <person name="Minagawa J."/>
            <person name="Obokata J."/>
            <person name="Shigenobu S."/>
        </authorList>
    </citation>
    <scope>NUCLEOTIDE SEQUENCE [LARGE SCALE GENOMIC DNA]</scope>
</reference>
<feature type="region of interest" description="Disordered" evidence="1">
    <location>
        <begin position="1"/>
        <end position="65"/>
    </location>
</feature>